<organism evidence="8 9">
    <name type="scientific">Weissella ceti</name>
    <dbReference type="NCBI Taxonomy" id="759620"/>
    <lineage>
        <taxon>Bacteria</taxon>
        <taxon>Bacillati</taxon>
        <taxon>Bacillota</taxon>
        <taxon>Bacilli</taxon>
        <taxon>Lactobacillales</taxon>
        <taxon>Lactobacillaceae</taxon>
        <taxon>Weissella</taxon>
    </lineage>
</organism>
<dbReference type="EC" id="6.2.1.26" evidence="5"/>
<comment type="pathway">
    <text evidence="5">Quinol/quinone metabolism; menaquinone biosynthesis.</text>
</comment>
<dbReference type="InterPro" id="IPR010192">
    <property type="entry name" value="MenE"/>
</dbReference>
<dbReference type="RefSeq" id="WP_213408951.1">
    <property type="nucleotide sequence ID" value="NZ_CP074441.1"/>
</dbReference>
<dbReference type="EMBL" id="JAOZFE010000004">
    <property type="protein sequence ID" value="MCW0953437.1"/>
    <property type="molecule type" value="Genomic_DNA"/>
</dbReference>
<comment type="caution">
    <text evidence="8">The sequence shown here is derived from an EMBL/GenBank/DDBJ whole genome shotgun (WGS) entry which is preliminary data.</text>
</comment>
<dbReference type="Gene3D" id="3.30.300.30">
    <property type="match status" value="1"/>
</dbReference>
<accession>A0ABT3E686</accession>
<evidence type="ECO:0000313" key="9">
    <source>
        <dbReference type="Proteomes" id="UP001526225"/>
    </source>
</evidence>
<proteinExistence type="inferred from homology"/>
<dbReference type="InterPro" id="IPR025110">
    <property type="entry name" value="AMP-bd_C"/>
</dbReference>
<dbReference type="GO" id="GO:0008756">
    <property type="term" value="F:o-succinylbenzoate-CoA ligase activity"/>
    <property type="evidence" value="ECO:0007669"/>
    <property type="project" value="UniProtKB-EC"/>
</dbReference>
<keyword evidence="3 5" id="KW-0547">Nucleotide-binding</keyword>
<comment type="catalytic activity">
    <reaction evidence="5">
        <text>2-succinylbenzoate + ATP + CoA = 2-succinylbenzoyl-CoA + AMP + diphosphate</text>
        <dbReference type="Rhea" id="RHEA:17009"/>
        <dbReference type="ChEBI" id="CHEBI:18325"/>
        <dbReference type="ChEBI" id="CHEBI:30616"/>
        <dbReference type="ChEBI" id="CHEBI:33019"/>
        <dbReference type="ChEBI" id="CHEBI:57287"/>
        <dbReference type="ChEBI" id="CHEBI:57364"/>
        <dbReference type="ChEBI" id="CHEBI:456215"/>
        <dbReference type="EC" id="6.2.1.26"/>
    </reaction>
</comment>
<dbReference type="InterPro" id="IPR020845">
    <property type="entry name" value="AMP-binding_CS"/>
</dbReference>
<dbReference type="InterPro" id="IPR042099">
    <property type="entry name" value="ANL_N_sf"/>
</dbReference>
<dbReference type="PANTHER" id="PTHR43201:SF5">
    <property type="entry name" value="MEDIUM-CHAIN ACYL-COA LIGASE ACSF2, MITOCHONDRIAL"/>
    <property type="match status" value="1"/>
</dbReference>
<dbReference type="Pfam" id="PF13193">
    <property type="entry name" value="AMP-binding_C"/>
    <property type="match status" value="1"/>
</dbReference>
<protein>
    <recommendedName>
        <fullName evidence="5">2-succinylbenzoate--CoA ligase</fullName>
        <ecNumber evidence="5">6.2.1.26</ecNumber>
    </recommendedName>
    <alternativeName>
        <fullName evidence="5">o-succinylbenzoyl-CoA synthetase</fullName>
        <shortName evidence="5">OSB-CoA synthetase</shortName>
    </alternativeName>
</protein>
<feature type="domain" description="AMP-binding enzyme C-terminal" evidence="7">
    <location>
        <begin position="388"/>
        <end position="464"/>
    </location>
</feature>
<evidence type="ECO:0000256" key="3">
    <source>
        <dbReference type="ARBA" id="ARBA00022741"/>
    </source>
</evidence>
<comment type="function">
    <text evidence="5">Converts 2-succinylbenzoate (OSB) to 2-succinylbenzoyl-CoA (OSB-CoA).</text>
</comment>
<keyword evidence="1 5" id="KW-0474">Menaquinone biosynthesis</keyword>
<dbReference type="InterPro" id="IPR000873">
    <property type="entry name" value="AMP-dep_synth/lig_dom"/>
</dbReference>
<evidence type="ECO:0000313" key="8">
    <source>
        <dbReference type="EMBL" id="MCW0953437.1"/>
    </source>
</evidence>
<dbReference type="SUPFAM" id="SSF56801">
    <property type="entry name" value="Acetyl-CoA synthetase-like"/>
    <property type="match status" value="1"/>
</dbReference>
<dbReference type="Proteomes" id="UP001526225">
    <property type="component" value="Unassembled WGS sequence"/>
</dbReference>
<evidence type="ECO:0000256" key="2">
    <source>
        <dbReference type="ARBA" id="ARBA00022598"/>
    </source>
</evidence>
<comment type="pathway">
    <text evidence="5">Quinol/quinone metabolism; 1,4-dihydroxy-2-naphthoate biosynthesis; 1,4-dihydroxy-2-naphthoate from chorismate: step 5/7.</text>
</comment>
<feature type="domain" description="AMP-dependent synthetase/ligase" evidence="6">
    <location>
        <begin position="7"/>
        <end position="338"/>
    </location>
</feature>
<dbReference type="HAMAP" id="MF_00731">
    <property type="entry name" value="MenE"/>
    <property type="match status" value="1"/>
</dbReference>
<dbReference type="PANTHER" id="PTHR43201">
    <property type="entry name" value="ACYL-COA SYNTHETASE"/>
    <property type="match status" value="1"/>
</dbReference>
<evidence type="ECO:0000259" key="7">
    <source>
        <dbReference type="Pfam" id="PF13193"/>
    </source>
</evidence>
<dbReference type="PROSITE" id="PS00455">
    <property type="entry name" value="AMP_BINDING"/>
    <property type="match status" value="1"/>
</dbReference>
<evidence type="ECO:0000256" key="5">
    <source>
        <dbReference type="HAMAP-Rule" id="MF_00731"/>
    </source>
</evidence>
<keyword evidence="4 5" id="KW-0067">ATP-binding</keyword>
<evidence type="ECO:0000259" key="6">
    <source>
        <dbReference type="Pfam" id="PF00501"/>
    </source>
</evidence>
<keyword evidence="9" id="KW-1185">Reference proteome</keyword>
<keyword evidence="2 5" id="KW-0436">Ligase</keyword>
<comment type="similarity">
    <text evidence="5">Belongs to the ATP-dependent AMP-binding enzyme family. MenE subfamily.</text>
</comment>
<reference evidence="8 9" key="1">
    <citation type="submission" date="2022-10" db="EMBL/GenBank/DDBJ databases">
        <title>Weissella fermenti sp. nov., isolated from fermented cabbage.</title>
        <authorList>
            <person name="Lee J.K."/>
            <person name="Baek J.H."/>
            <person name="Choi D.G."/>
            <person name="Kim J.M."/>
            <person name="Jeon C.O."/>
        </authorList>
    </citation>
    <scope>NUCLEOTIDE SEQUENCE [LARGE SCALE GENOMIC DNA]</scope>
    <source>
        <strain evidence="8 9">KACC 18534</strain>
    </source>
</reference>
<name>A0ABT3E686_9LACO</name>
<sequence length="477" mass="52816">MENWLVTQVKQRPSHIAVSDQTTELTFAQVYEQVVEMAERLTAILDENSRVALITPNSLTGYTIALALQQLGRQIVLLNRRLSAKELQYQVEHAEITQVLQDDDFMHVLEHVEQVTFSVVTQAERIPATLVDNFEPSDVTSIMFTSGTTGRPKGVEQTFGNHYASAQATAQNFSLTADDTWLTVVPLFHISGFSIVMRSLILGLRVHFYDHYDPAELNEDIMAGKGTVISVVPMMLKGMLAAQVDKYPTSFRHFILGGGPVTKADLIAGDAVNAHITQTYGMTETASQILTLSDADAVTKLGTVGKAVTPVKVRLTDVDARGVGRLQVKSPTITVGYLNDDAKYAASFVDGWFDTGDQATMDAEGFVTIVGREGDMISSGGENVFPAEIEEVYQQHPVVDEIVVVGRADDRWGAVPVAFIRLNKGHVLDKNDLREFGRTHLAHYKVPKQFMSYDKEWPRTASGKIQRFRLQDEIEKP</sequence>
<gene>
    <name evidence="5 8" type="primary">menE</name>
    <name evidence="8" type="ORF">OIT44_05055</name>
</gene>
<dbReference type="InterPro" id="IPR045851">
    <property type="entry name" value="AMP-bd_C_sf"/>
</dbReference>
<evidence type="ECO:0000256" key="1">
    <source>
        <dbReference type="ARBA" id="ARBA00022428"/>
    </source>
</evidence>
<dbReference type="NCBIfam" id="TIGR01923">
    <property type="entry name" value="menE"/>
    <property type="match status" value="1"/>
</dbReference>
<dbReference type="Pfam" id="PF00501">
    <property type="entry name" value="AMP-binding"/>
    <property type="match status" value="1"/>
</dbReference>
<evidence type="ECO:0000256" key="4">
    <source>
        <dbReference type="ARBA" id="ARBA00022840"/>
    </source>
</evidence>
<dbReference type="Gene3D" id="3.40.50.12780">
    <property type="entry name" value="N-terminal domain of ligase-like"/>
    <property type="match status" value="1"/>
</dbReference>